<protein>
    <submittedName>
        <fullName evidence="1">Uncharacterized protein</fullName>
    </submittedName>
</protein>
<dbReference type="Proteomes" id="UP001432027">
    <property type="component" value="Unassembled WGS sequence"/>
</dbReference>
<evidence type="ECO:0000313" key="1">
    <source>
        <dbReference type="EMBL" id="GMS88394.1"/>
    </source>
</evidence>
<organism evidence="1 2">
    <name type="scientific">Pristionchus entomophagus</name>
    <dbReference type="NCBI Taxonomy" id="358040"/>
    <lineage>
        <taxon>Eukaryota</taxon>
        <taxon>Metazoa</taxon>
        <taxon>Ecdysozoa</taxon>
        <taxon>Nematoda</taxon>
        <taxon>Chromadorea</taxon>
        <taxon>Rhabditida</taxon>
        <taxon>Rhabditina</taxon>
        <taxon>Diplogasteromorpha</taxon>
        <taxon>Diplogasteroidea</taxon>
        <taxon>Neodiplogasteridae</taxon>
        <taxon>Pristionchus</taxon>
    </lineage>
</organism>
<accession>A0AAV5T490</accession>
<feature type="non-terminal residue" evidence="1">
    <location>
        <position position="1"/>
    </location>
</feature>
<dbReference type="AlphaFoldDB" id="A0AAV5T490"/>
<comment type="caution">
    <text evidence="1">The sequence shown here is derived from an EMBL/GenBank/DDBJ whole genome shotgun (WGS) entry which is preliminary data.</text>
</comment>
<name>A0AAV5T490_9BILA</name>
<feature type="non-terminal residue" evidence="1">
    <location>
        <position position="79"/>
    </location>
</feature>
<sequence>SGNTTTHPIGIIECCIVRPRLQPLVDEEDVSADLFSKSTKRQWFDILAGIGAFLVDSKHLCHWSLTKDDSPPLAQSHLL</sequence>
<reference evidence="1" key="1">
    <citation type="submission" date="2023-10" db="EMBL/GenBank/DDBJ databases">
        <title>Genome assembly of Pristionchus species.</title>
        <authorList>
            <person name="Yoshida K."/>
            <person name="Sommer R.J."/>
        </authorList>
    </citation>
    <scope>NUCLEOTIDE SEQUENCE</scope>
    <source>
        <strain evidence="1">RS0144</strain>
    </source>
</reference>
<dbReference type="EMBL" id="BTSX01000003">
    <property type="protein sequence ID" value="GMS88394.1"/>
    <property type="molecule type" value="Genomic_DNA"/>
</dbReference>
<proteinExistence type="predicted"/>
<keyword evidence="2" id="KW-1185">Reference proteome</keyword>
<gene>
    <name evidence="1" type="ORF">PENTCL1PPCAC_10569</name>
</gene>
<evidence type="ECO:0000313" key="2">
    <source>
        <dbReference type="Proteomes" id="UP001432027"/>
    </source>
</evidence>